<proteinExistence type="predicted"/>
<dbReference type="Pfam" id="PF00144">
    <property type="entry name" value="Beta-lactamase"/>
    <property type="match status" value="1"/>
</dbReference>
<sequence>MSAMIKRVGALGAVVGLVGLAAAGTAVADSGGRVDRVVVQRAIDELVANGAAGVQVRITDGRRGFTARSGVAEWGGDRPVPTDGRVRIGGLTKVFVSTVVLQLVGEGRVDLDAPVARYLPGLLPDGGRITVRMLLQHAGGLHDYTEELPLDPAGFEAIRYEHREPAELVALSTAKPLDFAPGTGWNYSNADYVVAGLLVEKITGKPYAKAVEQRILRPLRLRDTTLPGDRVDVPGPHAHGYVRVGDRVVDITRVNPSIAYSAGEMISTTADLDRFATAVARGELLEPAQFAEMTGLTDVSPGYGLGLETRKPSCGAEIIGHSGGVPGYSSLMFASEDGRVRLDASFTSAPGGGSGAGAQEVVDEVFCD</sequence>
<dbReference type="Gene3D" id="3.40.710.10">
    <property type="entry name" value="DD-peptidase/beta-lactamase superfamily"/>
    <property type="match status" value="1"/>
</dbReference>
<keyword evidence="3" id="KW-0378">Hydrolase</keyword>
<keyword evidence="4" id="KW-1185">Reference proteome</keyword>
<dbReference type="SUPFAM" id="SSF56601">
    <property type="entry name" value="beta-lactamase/transpeptidase-like"/>
    <property type="match status" value="1"/>
</dbReference>
<dbReference type="InterPro" id="IPR050491">
    <property type="entry name" value="AmpC-like"/>
</dbReference>
<evidence type="ECO:0000313" key="4">
    <source>
        <dbReference type="Proteomes" id="UP000239494"/>
    </source>
</evidence>
<dbReference type="PANTHER" id="PTHR46825:SF7">
    <property type="entry name" value="D-ALANYL-D-ALANINE CARBOXYPEPTIDASE"/>
    <property type="match status" value="1"/>
</dbReference>
<evidence type="ECO:0000259" key="2">
    <source>
        <dbReference type="Pfam" id="PF00144"/>
    </source>
</evidence>
<dbReference type="InterPro" id="IPR012338">
    <property type="entry name" value="Beta-lactam/transpept-like"/>
</dbReference>
<dbReference type="EMBL" id="PVTF01000003">
    <property type="protein sequence ID" value="PRY44006.1"/>
    <property type="molecule type" value="Genomic_DNA"/>
</dbReference>
<reference evidence="3 4" key="1">
    <citation type="submission" date="2018-03" db="EMBL/GenBank/DDBJ databases">
        <title>Genomic Encyclopedia of Archaeal and Bacterial Type Strains, Phase II (KMG-II): from individual species to whole genera.</title>
        <authorList>
            <person name="Goeker M."/>
        </authorList>
    </citation>
    <scope>NUCLEOTIDE SEQUENCE [LARGE SCALE GENOMIC DNA]</scope>
    <source>
        <strain evidence="3 4">DSM 44720</strain>
    </source>
</reference>
<feature type="domain" description="Beta-lactamase-related" evidence="2">
    <location>
        <begin position="39"/>
        <end position="340"/>
    </location>
</feature>
<evidence type="ECO:0000256" key="1">
    <source>
        <dbReference type="SAM" id="SignalP"/>
    </source>
</evidence>
<dbReference type="InterPro" id="IPR001466">
    <property type="entry name" value="Beta-lactam-related"/>
</dbReference>
<keyword evidence="3" id="KW-0121">Carboxypeptidase</keyword>
<dbReference type="RefSeq" id="WP_245886410.1">
    <property type="nucleotide sequence ID" value="NZ_PVTF01000003.1"/>
</dbReference>
<dbReference type="AlphaFoldDB" id="A0A2T0TEB1"/>
<organism evidence="3 4">
    <name type="scientific">Umezawaea tangerina</name>
    <dbReference type="NCBI Taxonomy" id="84725"/>
    <lineage>
        <taxon>Bacteria</taxon>
        <taxon>Bacillati</taxon>
        <taxon>Actinomycetota</taxon>
        <taxon>Actinomycetes</taxon>
        <taxon>Pseudonocardiales</taxon>
        <taxon>Pseudonocardiaceae</taxon>
        <taxon>Umezawaea</taxon>
    </lineage>
</organism>
<feature type="chain" id="PRO_5015469317" evidence="1">
    <location>
        <begin position="29"/>
        <end position="368"/>
    </location>
</feature>
<protein>
    <submittedName>
        <fullName evidence="3">D-alanyl-D-alanine carboxypeptidase</fullName>
    </submittedName>
</protein>
<name>A0A2T0TEB1_9PSEU</name>
<keyword evidence="1" id="KW-0732">Signal</keyword>
<dbReference type="GO" id="GO:0004180">
    <property type="term" value="F:carboxypeptidase activity"/>
    <property type="evidence" value="ECO:0007669"/>
    <property type="project" value="UniProtKB-KW"/>
</dbReference>
<comment type="caution">
    <text evidence="3">The sequence shown here is derived from an EMBL/GenBank/DDBJ whole genome shotgun (WGS) entry which is preliminary data.</text>
</comment>
<accession>A0A2T0TEB1</accession>
<evidence type="ECO:0000313" key="3">
    <source>
        <dbReference type="EMBL" id="PRY44006.1"/>
    </source>
</evidence>
<gene>
    <name evidence="3" type="ORF">CLV43_103757</name>
</gene>
<dbReference type="PANTHER" id="PTHR46825">
    <property type="entry name" value="D-ALANYL-D-ALANINE-CARBOXYPEPTIDASE/ENDOPEPTIDASE AMPH"/>
    <property type="match status" value="1"/>
</dbReference>
<feature type="signal peptide" evidence="1">
    <location>
        <begin position="1"/>
        <end position="28"/>
    </location>
</feature>
<keyword evidence="3" id="KW-0645">Protease</keyword>
<dbReference type="Proteomes" id="UP000239494">
    <property type="component" value="Unassembled WGS sequence"/>
</dbReference>